<dbReference type="EMBL" id="KI925460">
    <property type="protein sequence ID" value="ETW79596.1"/>
    <property type="molecule type" value="Genomic_DNA"/>
</dbReference>
<feature type="region of interest" description="Disordered" evidence="1">
    <location>
        <begin position="24"/>
        <end position="52"/>
    </location>
</feature>
<sequence>MLRASHLPRSLWLAITNFAPWLHPHRHPPRRAGAQRRYERLRDRDADARRARAGAKYSYEYVPYPVLQQRSRPSPHSTRPRASAPAPSPAPVPVPVQPYHPNPYPYARHKPAHSASYYPHYAAPPRIPRRPPPARPRAAPRADAGFVYFARGDARTGWLSAWARAPFAERLALPGRAARVYRFESVG</sequence>
<feature type="region of interest" description="Disordered" evidence="1">
    <location>
        <begin position="68"/>
        <end position="100"/>
    </location>
</feature>
<dbReference type="KEGG" id="hir:HETIRDRAFT_103770"/>
<dbReference type="Proteomes" id="UP000030671">
    <property type="component" value="Unassembled WGS sequence"/>
</dbReference>
<name>W4K3E2_HETIT</name>
<feature type="compositionally biased region" description="Basic residues" evidence="1">
    <location>
        <begin position="24"/>
        <end position="34"/>
    </location>
</feature>
<gene>
    <name evidence="2" type="ORF">HETIRDRAFT_103770</name>
</gene>
<dbReference type="RefSeq" id="XP_009548166.1">
    <property type="nucleotide sequence ID" value="XM_009549871.1"/>
</dbReference>
<keyword evidence="3" id="KW-1185">Reference proteome</keyword>
<organism evidence="2 3">
    <name type="scientific">Heterobasidion irregulare (strain TC 32-1)</name>
    <dbReference type="NCBI Taxonomy" id="747525"/>
    <lineage>
        <taxon>Eukaryota</taxon>
        <taxon>Fungi</taxon>
        <taxon>Dikarya</taxon>
        <taxon>Basidiomycota</taxon>
        <taxon>Agaricomycotina</taxon>
        <taxon>Agaricomycetes</taxon>
        <taxon>Russulales</taxon>
        <taxon>Bondarzewiaceae</taxon>
        <taxon>Heterobasidion</taxon>
        <taxon>Heterobasidion annosum species complex</taxon>
    </lineage>
</organism>
<dbReference type="InParanoid" id="W4K3E2"/>
<evidence type="ECO:0000256" key="1">
    <source>
        <dbReference type="SAM" id="MobiDB-lite"/>
    </source>
</evidence>
<proteinExistence type="predicted"/>
<feature type="non-terminal residue" evidence="2">
    <location>
        <position position="187"/>
    </location>
</feature>
<evidence type="ECO:0000313" key="3">
    <source>
        <dbReference type="Proteomes" id="UP000030671"/>
    </source>
</evidence>
<feature type="compositionally biased region" description="Basic and acidic residues" evidence="1">
    <location>
        <begin position="36"/>
        <end position="50"/>
    </location>
</feature>
<feature type="compositionally biased region" description="Low complexity" evidence="1">
    <location>
        <begin position="68"/>
        <end position="85"/>
    </location>
</feature>
<protein>
    <submittedName>
        <fullName evidence="2">Uncharacterized protein</fullName>
    </submittedName>
</protein>
<accession>W4K3E2</accession>
<dbReference type="HOGENOM" id="CLU_1450935_0_0_1"/>
<dbReference type="AlphaFoldDB" id="W4K3E2"/>
<evidence type="ECO:0000313" key="2">
    <source>
        <dbReference type="EMBL" id="ETW79596.1"/>
    </source>
</evidence>
<reference evidence="2 3" key="1">
    <citation type="journal article" date="2012" name="New Phytol.">
        <title>Insight into trade-off between wood decay and parasitism from the genome of a fungal forest pathogen.</title>
        <authorList>
            <person name="Olson A."/>
            <person name="Aerts A."/>
            <person name="Asiegbu F."/>
            <person name="Belbahri L."/>
            <person name="Bouzid O."/>
            <person name="Broberg A."/>
            <person name="Canback B."/>
            <person name="Coutinho P.M."/>
            <person name="Cullen D."/>
            <person name="Dalman K."/>
            <person name="Deflorio G."/>
            <person name="van Diepen L.T."/>
            <person name="Dunand C."/>
            <person name="Duplessis S."/>
            <person name="Durling M."/>
            <person name="Gonthier P."/>
            <person name="Grimwood J."/>
            <person name="Fossdal C.G."/>
            <person name="Hansson D."/>
            <person name="Henrissat B."/>
            <person name="Hietala A."/>
            <person name="Himmelstrand K."/>
            <person name="Hoffmeister D."/>
            <person name="Hogberg N."/>
            <person name="James T.Y."/>
            <person name="Karlsson M."/>
            <person name="Kohler A."/>
            <person name="Kues U."/>
            <person name="Lee Y.H."/>
            <person name="Lin Y.C."/>
            <person name="Lind M."/>
            <person name="Lindquist E."/>
            <person name="Lombard V."/>
            <person name="Lucas S."/>
            <person name="Lunden K."/>
            <person name="Morin E."/>
            <person name="Murat C."/>
            <person name="Park J."/>
            <person name="Raffaello T."/>
            <person name="Rouze P."/>
            <person name="Salamov A."/>
            <person name="Schmutz J."/>
            <person name="Solheim H."/>
            <person name="Stahlberg J."/>
            <person name="Velez H."/>
            <person name="de Vries R.P."/>
            <person name="Wiebenga A."/>
            <person name="Woodward S."/>
            <person name="Yakovlev I."/>
            <person name="Garbelotto M."/>
            <person name="Martin F."/>
            <person name="Grigoriev I.V."/>
            <person name="Stenlid J."/>
        </authorList>
    </citation>
    <scope>NUCLEOTIDE SEQUENCE [LARGE SCALE GENOMIC DNA]</scope>
    <source>
        <strain evidence="2 3">TC 32-1</strain>
    </source>
</reference>
<feature type="compositionally biased region" description="Pro residues" evidence="1">
    <location>
        <begin position="86"/>
        <end position="100"/>
    </location>
</feature>
<dbReference type="GeneID" id="20665933"/>